<dbReference type="SUPFAM" id="SSF50475">
    <property type="entry name" value="FMN-binding split barrel"/>
    <property type="match status" value="1"/>
</dbReference>
<evidence type="ECO:0000313" key="2">
    <source>
        <dbReference type="Proteomes" id="UP000824112"/>
    </source>
</evidence>
<accession>A0A9D1SC62</accession>
<dbReference type="InterPro" id="IPR012349">
    <property type="entry name" value="Split_barrel_FMN-bd"/>
</dbReference>
<organism evidence="1 2">
    <name type="scientific">Candidatus Gallibacteroides avistercoris</name>
    <dbReference type="NCBI Taxonomy" id="2840833"/>
    <lineage>
        <taxon>Bacteria</taxon>
        <taxon>Pseudomonadati</taxon>
        <taxon>Bacteroidota</taxon>
        <taxon>Bacteroidia</taxon>
        <taxon>Bacteroidales</taxon>
        <taxon>Bacteroidaceae</taxon>
        <taxon>Bacteroidaceae incertae sedis</taxon>
        <taxon>Candidatus Gallibacteroides</taxon>
    </lineage>
</organism>
<gene>
    <name evidence="1" type="ORF">IAB03_00080</name>
</gene>
<protein>
    <submittedName>
        <fullName evidence="1">Pyridoxamine 5'-phosphate oxidase family protein</fullName>
    </submittedName>
</protein>
<name>A0A9D1SC62_9BACT</name>
<dbReference type="PANTHER" id="PTHR34071:SF2">
    <property type="entry name" value="FLAVIN-NUCLEOTIDE-BINDING PROTEIN"/>
    <property type="match status" value="1"/>
</dbReference>
<dbReference type="Proteomes" id="UP000824112">
    <property type="component" value="Unassembled WGS sequence"/>
</dbReference>
<dbReference type="AlphaFoldDB" id="A0A9D1SC62"/>
<comment type="caution">
    <text evidence="1">The sequence shown here is derived from an EMBL/GenBank/DDBJ whole genome shotgun (WGS) entry which is preliminary data.</text>
</comment>
<dbReference type="PANTHER" id="PTHR34071">
    <property type="entry name" value="5-NITROIMIDAZOLE ANTIBIOTICS RESISTANCE PROTEIN, NIMA-FAMILY-RELATED PROTEIN-RELATED"/>
    <property type="match status" value="1"/>
</dbReference>
<sequence length="162" mass="18764">MIYDTSNIRRQDRLLPQEKAYYLLKKGEYGTLSMVSEEDTGYGIPINFVYDDKQDCIYFHCAMEGKKLRCLAKNNRVSFCIIGKTAVISNQFTTAYESVVVNGTMDIHLSDQERRYGLSLLLDKYCPNDKEIGLRYIEKSFHRTNVIRLNIFSFSGKSKVIK</sequence>
<dbReference type="Pfam" id="PF12900">
    <property type="entry name" value="Pyridox_ox_2"/>
    <property type="match status" value="1"/>
</dbReference>
<dbReference type="Gene3D" id="2.30.110.10">
    <property type="entry name" value="Electron Transport, Fmn-binding Protein, Chain A"/>
    <property type="match status" value="1"/>
</dbReference>
<reference evidence="1" key="1">
    <citation type="submission" date="2020-10" db="EMBL/GenBank/DDBJ databases">
        <authorList>
            <person name="Gilroy R."/>
        </authorList>
    </citation>
    <scope>NUCLEOTIDE SEQUENCE</scope>
    <source>
        <strain evidence="1">CHK158-818</strain>
    </source>
</reference>
<proteinExistence type="predicted"/>
<dbReference type="InterPro" id="IPR024747">
    <property type="entry name" value="Pyridox_Oxase-rel"/>
</dbReference>
<dbReference type="EMBL" id="DVNA01000002">
    <property type="protein sequence ID" value="HIU54188.1"/>
    <property type="molecule type" value="Genomic_DNA"/>
</dbReference>
<reference evidence="1" key="2">
    <citation type="journal article" date="2021" name="PeerJ">
        <title>Extensive microbial diversity within the chicken gut microbiome revealed by metagenomics and culture.</title>
        <authorList>
            <person name="Gilroy R."/>
            <person name="Ravi A."/>
            <person name="Getino M."/>
            <person name="Pursley I."/>
            <person name="Horton D.L."/>
            <person name="Alikhan N.F."/>
            <person name="Baker D."/>
            <person name="Gharbi K."/>
            <person name="Hall N."/>
            <person name="Watson M."/>
            <person name="Adriaenssens E.M."/>
            <person name="Foster-Nyarko E."/>
            <person name="Jarju S."/>
            <person name="Secka A."/>
            <person name="Antonio M."/>
            <person name="Oren A."/>
            <person name="Chaudhuri R.R."/>
            <person name="La Ragione R."/>
            <person name="Hildebrand F."/>
            <person name="Pallen M.J."/>
        </authorList>
    </citation>
    <scope>NUCLEOTIDE SEQUENCE</scope>
    <source>
        <strain evidence="1">CHK158-818</strain>
    </source>
</reference>
<evidence type="ECO:0000313" key="1">
    <source>
        <dbReference type="EMBL" id="HIU54188.1"/>
    </source>
</evidence>